<organism evidence="1 2">
    <name type="scientific">Halorhodospira halochloris</name>
    <name type="common">Ectothiorhodospira halochloris</name>
    <dbReference type="NCBI Taxonomy" id="1052"/>
    <lineage>
        <taxon>Bacteria</taxon>
        <taxon>Pseudomonadati</taxon>
        <taxon>Pseudomonadota</taxon>
        <taxon>Gammaproteobacteria</taxon>
        <taxon>Chromatiales</taxon>
        <taxon>Ectothiorhodospiraceae</taxon>
        <taxon>Halorhodospira</taxon>
    </lineage>
</organism>
<accession>A0A2Z6EZU0</accession>
<evidence type="ECO:0000313" key="1">
    <source>
        <dbReference type="EMBL" id="BBE11175.1"/>
    </source>
</evidence>
<proteinExistence type="predicted"/>
<sequence>MAKPRGNRVTVTRRTSKRTQALVKAPHILRSNKGNSPLKVIRVAL</sequence>
<evidence type="ECO:0000313" key="2">
    <source>
        <dbReference type="Proteomes" id="UP000218890"/>
    </source>
</evidence>
<name>A0A2Z6EZU0_HALHR</name>
<gene>
    <name evidence="1" type="ORF">HH1059_24420</name>
</gene>
<dbReference type="AlphaFoldDB" id="A0A2Z6EZU0"/>
<reference evidence="1" key="1">
    <citation type="submission" date="2016-02" db="EMBL/GenBank/DDBJ databases">
        <title>Halorhodospira halochloris DSM-1059 complete genome, version 2.</title>
        <authorList>
            <person name="Tsukatani Y."/>
        </authorList>
    </citation>
    <scope>NUCLEOTIDE SEQUENCE</scope>
    <source>
        <strain evidence="1">DSM 1059</strain>
    </source>
</reference>
<protein>
    <submittedName>
        <fullName evidence="1">Uncharacterized protein</fullName>
    </submittedName>
</protein>
<keyword evidence="2" id="KW-1185">Reference proteome</keyword>
<dbReference type="EMBL" id="AP017372">
    <property type="protein sequence ID" value="BBE11175.1"/>
    <property type="molecule type" value="Genomic_DNA"/>
</dbReference>
<dbReference type="Proteomes" id="UP000218890">
    <property type="component" value="Chromosome"/>
</dbReference>
<dbReference type="KEGG" id="hhk:HH1059_24420"/>